<organism evidence="2 3">
    <name type="scientific">Rhodofomes roseus</name>
    <dbReference type="NCBI Taxonomy" id="34475"/>
    <lineage>
        <taxon>Eukaryota</taxon>
        <taxon>Fungi</taxon>
        <taxon>Dikarya</taxon>
        <taxon>Basidiomycota</taxon>
        <taxon>Agaricomycotina</taxon>
        <taxon>Agaricomycetes</taxon>
        <taxon>Polyporales</taxon>
        <taxon>Rhodofomes</taxon>
    </lineage>
</organism>
<reference evidence="2 3" key="1">
    <citation type="submission" date="2019-01" db="EMBL/GenBank/DDBJ databases">
        <title>Genome sequencing of the rare red list fungi Fomitopsis rosea.</title>
        <authorList>
            <person name="Buettner E."/>
            <person name="Kellner H."/>
        </authorList>
    </citation>
    <scope>NUCLEOTIDE SEQUENCE [LARGE SCALE GENOMIC DNA]</scope>
    <source>
        <strain evidence="2 3">DSM 105464</strain>
    </source>
</reference>
<protein>
    <submittedName>
        <fullName evidence="2">Uncharacterized protein</fullName>
    </submittedName>
</protein>
<proteinExistence type="predicted"/>
<sequence>MTSLSYQGSPISITTFLQPDVCPTLETFVFDCCEKLLNARFPPPPSLYSTHAFSASSTRSPTFSAPPTPSWNAPEPELHMPDRTLRRIGIRRMGHLVPVPEPAEPRTRLLQHHMLFPALETVRTVGFLVDACTDRFARNIFIWWTEKLEE</sequence>
<dbReference type="EMBL" id="SEKV01001120">
    <property type="protein sequence ID" value="TFY51721.1"/>
    <property type="molecule type" value="Genomic_DNA"/>
</dbReference>
<evidence type="ECO:0000313" key="3">
    <source>
        <dbReference type="Proteomes" id="UP000298390"/>
    </source>
</evidence>
<dbReference type="AlphaFoldDB" id="A0A4Y9XRA5"/>
<comment type="caution">
    <text evidence="2">The sequence shown here is derived from an EMBL/GenBank/DDBJ whole genome shotgun (WGS) entry which is preliminary data.</text>
</comment>
<dbReference type="Proteomes" id="UP000298390">
    <property type="component" value="Unassembled WGS sequence"/>
</dbReference>
<evidence type="ECO:0000313" key="2">
    <source>
        <dbReference type="EMBL" id="TFY51721.1"/>
    </source>
</evidence>
<gene>
    <name evidence="2" type="ORF">EVJ58_g10416</name>
</gene>
<feature type="region of interest" description="Disordered" evidence="1">
    <location>
        <begin position="59"/>
        <end position="78"/>
    </location>
</feature>
<evidence type="ECO:0000256" key="1">
    <source>
        <dbReference type="SAM" id="MobiDB-lite"/>
    </source>
</evidence>
<accession>A0A4Y9XRA5</accession>
<name>A0A4Y9XRA5_9APHY</name>